<dbReference type="OrthoDB" id="2155935at2759"/>
<evidence type="ECO:0000256" key="4">
    <source>
        <dbReference type="ARBA" id="ARBA00023204"/>
    </source>
</evidence>
<evidence type="ECO:0000256" key="6">
    <source>
        <dbReference type="ARBA" id="ARBA00025747"/>
    </source>
</evidence>
<gene>
    <name evidence="11" type="primary">NHEJ1</name>
    <name evidence="11" type="ORF">G0U57_004195</name>
</gene>
<feature type="domain" description="XLF-like coiled-coil region" evidence="10">
    <location>
        <begin position="153"/>
        <end position="199"/>
    </location>
</feature>
<comment type="similarity">
    <text evidence="6">Belongs to the XRCC4-XLF family. XLF subfamily.</text>
</comment>
<dbReference type="PANTHER" id="PTHR32235:SF1">
    <property type="entry name" value="NON-HOMOLOGOUS END-JOINING FACTOR 1"/>
    <property type="match status" value="1"/>
</dbReference>
<feature type="domain" description="XLF-like N-terminal" evidence="9">
    <location>
        <begin position="37"/>
        <end position="148"/>
    </location>
</feature>
<evidence type="ECO:0000256" key="2">
    <source>
        <dbReference type="ARBA" id="ARBA00022763"/>
    </source>
</evidence>
<protein>
    <recommendedName>
        <fullName evidence="7">Non-homologous end-joining factor 1</fullName>
    </recommendedName>
</protein>
<dbReference type="Pfam" id="PF09302">
    <property type="entry name" value="XLF"/>
    <property type="match status" value="1"/>
</dbReference>
<keyword evidence="12" id="KW-1185">Reference proteome</keyword>
<evidence type="ECO:0000256" key="7">
    <source>
        <dbReference type="ARBA" id="ARBA00044529"/>
    </source>
</evidence>
<evidence type="ECO:0000313" key="12">
    <source>
        <dbReference type="Proteomes" id="UP000765507"/>
    </source>
</evidence>
<keyword evidence="4" id="KW-0234">DNA repair</keyword>
<dbReference type="InterPro" id="IPR015381">
    <property type="entry name" value="XLF-like_N"/>
</dbReference>
<dbReference type="EMBL" id="JAHGAV010000155">
    <property type="protein sequence ID" value="KAG6930240.1"/>
    <property type="molecule type" value="Genomic_DNA"/>
</dbReference>
<accession>A0A8T1SNL7</accession>
<dbReference type="FunFam" id="2.170.210.10:FF:000001">
    <property type="entry name" value="Non-homologous end-joining factor 1"/>
    <property type="match status" value="1"/>
</dbReference>
<keyword evidence="5" id="KW-0539">Nucleus</keyword>
<dbReference type="GO" id="GO:0006303">
    <property type="term" value="P:double-strand break repair via nonhomologous end joining"/>
    <property type="evidence" value="ECO:0007669"/>
    <property type="project" value="UniProtKB-ARBA"/>
</dbReference>
<comment type="caution">
    <text evidence="11">The sequence shown here is derived from an EMBL/GenBank/DDBJ whole genome shotgun (WGS) entry which is preliminary data.</text>
</comment>
<dbReference type="InterPro" id="IPR052287">
    <property type="entry name" value="NHEJ_factor"/>
</dbReference>
<sequence length="331" mass="36227">AGRGVSSSGRAAPHAGVGRRARMEGSEDLDSSLLTQPWASVCFGESTFIAKACFRETGYVLLISDLSSVWYERADTDVVGKRSKELNKRLTAHVSSFLNRLSNLMCPLLEGRESDANSFSCQQTPSKLTIHVKSELSGLPFYWDFHCAAAAVEMISHHLVRPLIRMSLTLQYQLQELASLLVQKDAEIEDYRESGAALSRGRLRTEPFQEKPFLQKVVDESLPQLCGAGDGQAFTGTLQHLYTAVARQEVRAAQKRRHSGDAETPELASSPQLAERGMDSLVTLGSQQEKVEPPSDLPQSLGATVTPSSPAQRARLPVSKAKRKKAKGLFS</sequence>
<dbReference type="GO" id="GO:0045027">
    <property type="term" value="F:DNA end binding"/>
    <property type="evidence" value="ECO:0007669"/>
    <property type="project" value="TreeGrafter"/>
</dbReference>
<dbReference type="AlphaFoldDB" id="A0A8T1SNL7"/>
<dbReference type="InterPro" id="IPR053829">
    <property type="entry name" value="XLF-like_CC"/>
</dbReference>
<evidence type="ECO:0000259" key="10">
    <source>
        <dbReference type="Pfam" id="PF21928"/>
    </source>
</evidence>
<keyword evidence="3" id="KW-0238">DNA-binding</keyword>
<feature type="region of interest" description="Disordered" evidence="8">
    <location>
        <begin position="252"/>
        <end position="331"/>
    </location>
</feature>
<feature type="region of interest" description="Disordered" evidence="8">
    <location>
        <begin position="1"/>
        <end position="23"/>
    </location>
</feature>
<evidence type="ECO:0000256" key="3">
    <source>
        <dbReference type="ARBA" id="ARBA00023125"/>
    </source>
</evidence>
<evidence type="ECO:0000256" key="8">
    <source>
        <dbReference type="SAM" id="MobiDB-lite"/>
    </source>
</evidence>
<dbReference type="CDD" id="cd22285">
    <property type="entry name" value="HD_XLF_N"/>
    <property type="match status" value="1"/>
</dbReference>
<dbReference type="Gene3D" id="2.170.210.10">
    <property type="entry name" value="DNA double-strand break repair and VJ recombination XRCC4, N-terminal"/>
    <property type="match status" value="1"/>
</dbReference>
<feature type="non-terminal residue" evidence="11">
    <location>
        <position position="331"/>
    </location>
</feature>
<evidence type="ECO:0000259" key="9">
    <source>
        <dbReference type="Pfam" id="PF09302"/>
    </source>
</evidence>
<feature type="compositionally biased region" description="Basic residues" evidence="8">
    <location>
        <begin position="320"/>
        <end position="331"/>
    </location>
</feature>
<keyword evidence="2" id="KW-0227">DNA damage</keyword>
<dbReference type="Proteomes" id="UP000765507">
    <property type="component" value="Unassembled WGS sequence"/>
</dbReference>
<evidence type="ECO:0000313" key="11">
    <source>
        <dbReference type="EMBL" id="KAG6930240.1"/>
    </source>
</evidence>
<reference evidence="11 12" key="1">
    <citation type="journal article" date="2020" name="G3 (Bethesda)">
        <title>Draft Genome of the Common Snapping Turtle, Chelydra serpentina, a Model for Phenotypic Plasticity in Reptiles.</title>
        <authorList>
            <person name="Das D."/>
            <person name="Singh S.K."/>
            <person name="Bierstedt J."/>
            <person name="Erickson A."/>
            <person name="Galli G.L.J."/>
            <person name="Crossley D.A. 2nd"/>
            <person name="Rhen T."/>
        </authorList>
    </citation>
    <scope>NUCLEOTIDE SEQUENCE [LARGE SCALE GENOMIC DNA]</scope>
    <source>
        <strain evidence="11">KW</strain>
    </source>
</reference>
<dbReference type="Gene3D" id="1.10.287.450">
    <property type="entry name" value="Helix hairpin bin"/>
    <property type="match status" value="1"/>
</dbReference>
<dbReference type="InterPro" id="IPR038051">
    <property type="entry name" value="XRCC4-like_N_sf"/>
</dbReference>
<dbReference type="GO" id="GO:0032807">
    <property type="term" value="C:DNA ligase IV complex"/>
    <property type="evidence" value="ECO:0007669"/>
    <property type="project" value="TreeGrafter"/>
</dbReference>
<feature type="compositionally biased region" description="Polar residues" evidence="8">
    <location>
        <begin position="297"/>
        <end position="311"/>
    </location>
</feature>
<comment type="subcellular location">
    <subcellularLocation>
        <location evidence="1">Nucleus</location>
    </subcellularLocation>
</comment>
<organism evidence="11 12">
    <name type="scientific">Chelydra serpentina</name>
    <name type="common">Snapping turtle</name>
    <name type="synonym">Testudo serpentina</name>
    <dbReference type="NCBI Taxonomy" id="8475"/>
    <lineage>
        <taxon>Eukaryota</taxon>
        <taxon>Metazoa</taxon>
        <taxon>Chordata</taxon>
        <taxon>Craniata</taxon>
        <taxon>Vertebrata</taxon>
        <taxon>Euteleostomi</taxon>
        <taxon>Archelosauria</taxon>
        <taxon>Testudinata</taxon>
        <taxon>Testudines</taxon>
        <taxon>Cryptodira</taxon>
        <taxon>Durocryptodira</taxon>
        <taxon>Americhelydia</taxon>
        <taxon>Chelydroidea</taxon>
        <taxon>Chelydridae</taxon>
        <taxon>Chelydra</taxon>
    </lineage>
</organism>
<name>A0A8T1SNL7_CHESE</name>
<dbReference type="PANTHER" id="PTHR32235">
    <property type="entry name" value="NON-HOMOLOGOUS END-JOINING FACTOR 1"/>
    <property type="match status" value="1"/>
</dbReference>
<evidence type="ECO:0000256" key="5">
    <source>
        <dbReference type="ARBA" id="ARBA00023242"/>
    </source>
</evidence>
<dbReference type="Pfam" id="PF21928">
    <property type="entry name" value="XLF_CC"/>
    <property type="match status" value="1"/>
</dbReference>
<evidence type="ECO:0000256" key="1">
    <source>
        <dbReference type="ARBA" id="ARBA00004123"/>
    </source>
</evidence>
<proteinExistence type="inferred from homology"/>
<dbReference type="FunFam" id="1.10.287.450:FF:000003">
    <property type="entry name" value="Non-homologous end-joining factor 1"/>
    <property type="match status" value="1"/>
</dbReference>